<dbReference type="GO" id="GO:0005886">
    <property type="term" value="C:plasma membrane"/>
    <property type="evidence" value="ECO:0007669"/>
    <property type="project" value="TreeGrafter"/>
</dbReference>
<gene>
    <name evidence="2" type="ORF">Bccel_2391</name>
</gene>
<dbReference type="EMBL" id="LGTC01000001">
    <property type="protein sequence ID" value="KNY27126.1"/>
    <property type="molecule type" value="Genomic_DNA"/>
</dbReference>
<dbReference type="PATRIC" id="fig|398512.5.peg.2493"/>
<dbReference type="InterPro" id="IPR051599">
    <property type="entry name" value="Cell_Envelope_Assoc"/>
</dbReference>
<proteinExistence type="predicted"/>
<dbReference type="Pfam" id="PF02698">
    <property type="entry name" value="DUF218"/>
    <property type="match status" value="1"/>
</dbReference>
<dbReference type="Proteomes" id="UP000036923">
    <property type="component" value="Unassembled WGS sequence"/>
</dbReference>
<dbReference type="AlphaFoldDB" id="A0A0L6JMU0"/>
<keyword evidence="3" id="KW-1185">Reference proteome</keyword>
<dbReference type="OrthoDB" id="9782395at2"/>
<organism evidence="2 3">
    <name type="scientific">Pseudobacteroides cellulosolvens ATCC 35603 = DSM 2933</name>
    <dbReference type="NCBI Taxonomy" id="398512"/>
    <lineage>
        <taxon>Bacteria</taxon>
        <taxon>Bacillati</taxon>
        <taxon>Bacillota</taxon>
        <taxon>Clostridia</taxon>
        <taxon>Eubacteriales</taxon>
        <taxon>Oscillospiraceae</taxon>
        <taxon>Pseudobacteroides</taxon>
    </lineage>
</organism>
<sequence length="200" mass="22812">MEKNRPDYSFQCISDFIFAESKILYPSDIILVPGSDCMELAVRAAELYNEGLAPFVLISGGFNPIIPDYASESEFLMNSAVSNGICSEAVILESEAGNTFENAVFSWKIIEQRGLKPKRCILVCKAYHSRRALLTYQARFPTNIEFCISTVEDYKKINKQNWFLTDSGIKTVMTEVVKIGKYFNEEIKSLYEKERLQNPR</sequence>
<feature type="domain" description="DUF218" evidence="1">
    <location>
        <begin position="28"/>
        <end position="149"/>
    </location>
</feature>
<name>A0A0L6JMU0_9FIRM</name>
<comment type="caution">
    <text evidence="2">The sequence shown here is derived from an EMBL/GenBank/DDBJ whole genome shotgun (WGS) entry which is preliminary data.</text>
</comment>
<dbReference type="PANTHER" id="PTHR30336">
    <property type="entry name" value="INNER MEMBRANE PROTEIN, PROBABLE PERMEASE"/>
    <property type="match status" value="1"/>
</dbReference>
<evidence type="ECO:0000259" key="1">
    <source>
        <dbReference type="Pfam" id="PF02698"/>
    </source>
</evidence>
<dbReference type="RefSeq" id="WP_036941615.1">
    <property type="nucleotide sequence ID" value="NZ_JQKC01000016.1"/>
</dbReference>
<dbReference type="CDD" id="cd06259">
    <property type="entry name" value="YdcF-like"/>
    <property type="match status" value="1"/>
</dbReference>
<dbReference type="eggNOG" id="COG1434">
    <property type="taxonomic scope" value="Bacteria"/>
</dbReference>
<dbReference type="STRING" id="398512.Bccel_2391"/>
<accession>A0A0L6JMU0</accession>
<evidence type="ECO:0000313" key="3">
    <source>
        <dbReference type="Proteomes" id="UP000036923"/>
    </source>
</evidence>
<dbReference type="InterPro" id="IPR014729">
    <property type="entry name" value="Rossmann-like_a/b/a_fold"/>
</dbReference>
<dbReference type="Gene3D" id="3.40.50.620">
    <property type="entry name" value="HUPs"/>
    <property type="match status" value="1"/>
</dbReference>
<evidence type="ECO:0000313" key="2">
    <source>
        <dbReference type="EMBL" id="KNY27126.1"/>
    </source>
</evidence>
<dbReference type="PANTHER" id="PTHR30336:SF20">
    <property type="entry name" value="DUF218 DOMAIN-CONTAINING PROTEIN"/>
    <property type="match status" value="1"/>
</dbReference>
<dbReference type="InterPro" id="IPR003848">
    <property type="entry name" value="DUF218"/>
</dbReference>
<protein>
    <recommendedName>
        <fullName evidence="1">DUF218 domain-containing protein</fullName>
    </recommendedName>
</protein>
<reference evidence="3" key="1">
    <citation type="submission" date="2015-07" db="EMBL/GenBank/DDBJ databases">
        <title>Near-Complete Genome Sequence of the Cellulolytic Bacterium Bacteroides (Pseudobacteroides) cellulosolvens ATCC 35603.</title>
        <authorList>
            <person name="Dassa B."/>
            <person name="Utturkar S.M."/>
            <person name="Klingeman D.M."/>
            <person name="Hurt R.A."/>
            <person name="Keller M."/>
            <person name="Xu J."/>
            <person name="Reddy Y.H.K."/>
            <person name="Borovok I."/>
            <person name="Grinberg I.R."/>
            <person name="Lamed R."/>
            <person name="Zhivin O."/>
            <person name="Bayer E.A."/>
            <person name="Brown S.D."/>
        </authorList>
    </citation>
    <scope>NUCLEOTIDE SEQUENCE [LARGE SCALE GENOMIC DNA]</scope>
    <source>
        <strain evidence="3">DSM 2933</strain>
    </source>
</reference>